<dbReference type="AlphaFoldDB" id="A0A2C9VJK8"/>
<dbReference type="EMBL" id="CM004393">
    <property type="protein sequence ID" value="OAY45709.1"/>
    <property type="molecule type" value="Genomic_DNA"/>
</dbReference>
<reference evidence="2" key="1">
    <citation type="submission" date="2016-02" db="EMBL/GenBank/DDBJ databases">
        <title>WGS assembly of Manihot esculenta.</title>
        <authorList>
            <person name="Bredeson J.V."/>
            <person name="Prochnik S.E."/>
            <person name="Lyons J.B."/>
            <person name="Schmutz J."/>
            <person name="Grimwood J."/>
            <person name="Vrebalov J."/>
            <person name="Bart R.S."/>
            <person name="Amuge T."/>
            <person name="Ferguson M.E."/>
            <person name="Green R."/>
            <person name="Putnam N."/>
            <person name="Stites J."/>
            <person name="Rounsley S."/>
            <person name="Rokhsar D.S."/>
        </authorList>
    </citation>
    <scope>NUCLEOTIDE SEQUENCE [LARGE SCALE GENOMIC DNA]</scope>
    <source>
        <tissue evidence="2">Leaf</tissue>
    </source>
</reference>
<evidence type="ECO:0000313" key="2">
    <source>
        <dbReference type="EMBL" id="OAY45709.1"/>
    </source>
</evidence>
<organism evidence="2">
    <name type="scientific">Manihot esculenta</name>
    <name type="common">Cassava</name>
    <name type="synonym">Jatropha manihot</name>
    <dbReference type="NCBI Taxonomy" id="3983"/>
    <lineage>
        <taxon>Eukaryota</taxon>
        <taxon>Viridiplantae</taxon>
        <taxon>Streptophyta</taxon>
        <taxon>Embryophyta</taxon>
        <taxon>Tracheophyta</taxon>
        <taxon>Spermatophyta</taxon>
        <taxon>Magnoliopsida</taxon>
        <taxon>eudicotyledons</taxon>
        <taxon>Gunneridae</taxon>
        <taxon>Pentapetalae</taxon>
        <taxon>rosids</taxon>
        <taxon>fabids</taxon>
        <taxon>Malpighiales</taxon>
        <taxon>Euphorbiaceae</taxon>
        <taxon>Crotonoideae</taxon>
        <taxon>Manihoteae</taxon>
        <taxon>Manihot</taxon>
    </lineage>
</organism>
<feature type="region of interest" description="Disordered" evidence="1">
    <location>
        <begin position="1"/>
        <end position="24"/>
    </location>
</feature>
<sequence length="50" mass="5716">MQKSRCIGDHRQSSLAPSKKRGPFPLPANRKPISLMLCGCEYFLFHLLNK</sequence>
<feature type="compositionally biased region" description="Basic and acidic residues" evidence="1">
    <location>
        <begin position="1"/>
        <end position="12"/>
    </location>
</feature>
<protein>
    <submittedName>
        <fullName evidence="2">Uncharacterized protein</fullName>
    </submittedName>
</protein>
<gene>
    <name evidence="2" type="ORF">MANES_07G084900</name>
</gene>
<proteinExistence type="predicted"/>
<name>A0A2C9VJK8_MANES</name>
<accession>A0A2C9VJK8</accession>
<evidence type="ECO:0000256" key="1">
    <source>
        <dbReference type="SAM" id="MobiDB-lite"/>
    </source>
</evidence>